<dbReference type="AlphaFoldDB" id="A0A402DLI2"/>
<dbReference type="OrthoDB" id="4829263at2"/>
<feature type="chain" id="PRO_5019016771" evidence="1">
    <location>
        <begin position="26"/>
        <end position="154"/>
    </location>
</feature>
<accession>A0A402DLI2</accession>
<keyword evidence="3" id="KW-1185">Reference proteome</keyword>
<feature type="signal peptide" evidence="1">
    <location>
        <begin position="1"/>
        <end position="25"/>
    </location>
</feature>
<dbReference type="EMBL" id="BIMR01000005">
    <property type="protein sequence ID" value="GCE74989.1"/>
    <property type="molecule type" value="Genomic_DNA"/>
</dbReference>
<evidence type="ECO:0000313" key="3">
    <source>
        <dbReference type="Proteomes" id="UP000289954"/>
    </source>
</evidence>
<name>A0A402DLI2_9CELL</name>
<dbReference type="PROSITE" id="PS51257">
    <property type="entry name" value="PROKAR_LIPOPROTEIN"/>
    <property type="match status" value="1"/>
</dbReference>
<dbReference type="Proteomes" id="UP000289954">
    <property type="component" value="Unassembled WGS sequence"/>
</dbReference>
<dbReference type="RefSeq" id="WP_130779619.1">
    <property type="nucleotide sequence ID" value="NZ_BIMR01000005.1"/>
</dbReference>
<reference evidence="2 3" key="1">
    <citation type="submission" date="2019-01" db="EMBL/GenBank/DDBJ databases">
        <title>Draft genome sequence of Cellulomonas takizawaensis strain TKZ-21.</title>
        <authorList>
            <person name="Yamamura H."/>
            <person name="Hayashi T."/>
            <person name="Hamada M."/>
            <person name="Serisawa Y."/>
            <person name="Matsuyama K."/>
            <person name="Nakagawa Y."/>
            <person name="Otoguro M."/>
            <person name="Yanagida F."/>
            <person name="Hayakawa M."/>
        </authorList>
    </citation>
    <scope>NUCLEOTIDE SEQUENCE [LARGE SCALE GENOMIC DNA]</scope>
    <source>
        <strain evidence="2 3">NBRC12680</strain>
    </source>
</reference>
<sequence length="154" mass="15286">MQVVRRRAALLVVLPLLVTAGCAVGSTQGPADDARALADPLAQVTSAVETALLATSLLDEGRTSTTVTDTALLDQVHVLQDASDAVATLVPAPGPGSAWQSDALAAVGEAQTAVADARAWATGAGGSVDEVTAALEDAGARVDDLTATLQEAGS</sequence>
<gene>
    <name evidence="2" type="ORF">CBZ_00450</name>
</gene>
<evidence type="ECO:0000256" key="1">
    <source>
        <dbReference type="SAM" id="SignalP"/>
    </source>
</evidence>
<organism evidence="2 3">
    <name type="scientific">Cellulomonas biazotea</name>
    <dbReference type="NCBI Taxonomy" id="1709"/>
    <lineage>
        <taxon>Bacteria</taxon>
        <taxon>Bacillati</taxon>
        <taxon>Actinomycetota</taxon>
        <taxon>Actinomycetes</taxon>
        <taxon>Micrococcales</taxon>
        <taxon>Cellulomonadaceae</taxon>
        <taxon>Cellulomonas</taxon>
    </lineage>
</organism>
<keyword evidence="1" id="KW-0732">Signal</keyword>
<proteinExistence type="predicted"/>
<comment type="caution">
    <text evidence="2">The sequence shown here is derived from an EMBL/GenBank/DDBJ whole genome shotgun (WGS) entry which is preliminary data.</text>
</comment>
<evidence type="ECO:0000313" key="2">
    <source>
        <dbReference type="EMBL" id="GCE74989.1"/>
    </source>
</evidence>
<protein>
    <submittedName>
        <fullName evidence="2">Uncharacterized protein</fullName>
    </submittedName>
</protein>